<sequence length="79" mass="8243">MEGAEASTLAARAAAGKSGKILQRTSHLARSITPFHSRTAAGVGTNVPYAAAMNNGSKPHEIKPKNKKALFSVAASQRR</sequence>
<feature type="compositionally biased region" description="Low complexity" evidence="1">
    <location>
        <begin position="1"/>
        <end position="15"/>
    </location>
</feature>
<dbReference type="EMBL" id="MAQB02000014">
    <property type="protein sequence ID" value="OFJ46430.1"/>
    <property type="molecule type" value="Genomic_DNA"/>
</dbReference>
<protein>
    <submittedName>
        <fullName evidence="2">Uncharacterized protein</fullName>
    </submittedName>
</protein>
<gene>
    <name evidence="2" type="ORF">BA896_022020</name>
</gene>
<comment type="caution">
    <text evidence="2">The sequence shown here is derived from an EMBL/GenBank/DDBJ whole genome shotgun (WGS) entry which is preliminary data.</text>
</comment>
<feature type="region of interest" description="Disordered" evidence="1">
    <location>
        <begin position="1"/>
        <end position="20"/>
    </location>
</feature>
<proteinExistence type="predicted"/>
<evidence type="ECO:0000256" key="1">
    <source>
        <dbReference type="SAM" id="MobiDB-lite"/>
    </source>
</evidence>
<evidence type="ECO:0000313" key="3">
    <source>
        <dbReference type="Proteomes" id="UP000092634"/>
    </source>
</evidence>
<dbReference type="AlphaFoldDB" id="A0A1E8PKM5"/>
<reference evidence="2 3" key="1">
    <citation type="submission" date="2016-10" db="EMBL/GenBank/DDBJ databases">
        <title>Updated version of Genome Assembly of Janthinobacterium lividum ERGS5:01.</title>
        <authorList>
            <person name="Kumar R."/>
            <person name="Acharya V."/>
            <person name="Singh D."/>
        </authorList>
    </citation>
    <scope>NUCLEOTIDE SEQUENCE [LARGE SCALE GENOMIC DNA]</scope>
    <source>
        <strain evidence="2 3">ERGS5:01</strain>
    </source>
</reference>
<evidence type="ECO:0000313" key="2">
    <source>
        <dbReference type="EMBL" id="OFJ46430.1"/>
    </source>
</evidence>
<organism evidence="2 3">
    <name type="scientific">Janthinobacterium lividum</name>
    <dbReference type="NCBI Taxonomy" id="29581"/>
    <lineage>
        <taxon>Bacteria</taxon>
        <taxon>Pseudomonadati</taxon>
        <taxon>Pseudomonadota</taxon>
        <taxon>Betaproteobacteria</taxon>
        <taxon>Burkholderiales</taxon>
        <taxon>Oxalobacteraceae</taxon>
        <taxon>Janthinobacterium</taxon>
    </lineage>
</organism>
<dbReference type="Proteomes" id="UP000092634">
    <property type="component" value="Unassembled WGS sequence"/>
</dbReference>
<name>A0A1E8PKM5_9BURK</name>
<accession>A0A1E8PKM5</accession>
<feature type="region of interest" description="Disordered" evidence="1">
    <location>
        <begin position="54"/>
        <end position="79"/>
    </location>
</feature>